<dbReference type="SMART" id="SM00450">
    <property type="entry name" value="RHOD"/>
    <property type="match status" value="1"/>
</dbReference>
<keyword evidence="3" id="KW-0408">Iron</keyword>
<dbReference type="CDD" id="cd03028">
    <property type="entry name" value="GRX_PICOT_like"/>
    <property type="match status" value="1"/>
</dbReference>
<keyword evidence="2" id="KW-0479">Metal-binding</keyword>
<dbReference type="PROSITE" id="PS51354">
    <property type="entry name" value="GLUTAREDOXIN_2"/>
    <property type="match status" value="1"/>
</dbReference>
<evidence type="ECO:0000256" key="2">
    <source>
        <dbReference type="ARBA" id="ARBA00022723"/>
    </source>
</evidence>
<dbReference type="InterPro" id="IPR002109">
    <property type="entry name" value="Glutaredoxin"/>
</dbReference>
<dbReference type="PANTHER" id="PTHR10293:SF16">
    <property type="entry name" value="GLUTAREDOXIN-RELATED PROTEIN 5, MITOCHONDRIAL"/>
    <property type="match status" value="1"/>
</dbReference>
<dbReference type="GO" id="GO:0051537">
    <property type="term" value="F:2 iron, 2 sulfur cluster binding"/>
    <property type="evidence" value="ECO:0007669"/>
    <property type="project" value="UniProtKB-KW"/>
</dbReference>
<dbReference type="PANTHER" id="PTHR10293">
    <property type="entry name" value="GLUTAREDOXIN FAMILY MEMBER"/>
    <property type="match status" value="1"/>
</dbReference>
<evidence type="ECO:0000313" key="7">
    <source>
        <dbReference type="EMBL" id="AVP98703.1"/>
    </source>
</evidence>
<gene>
    <name evidence="7" type="primary">grxD</name>
    <name evidence="7" type="ORF">C7S18_16570</name>
</gene>
<dbReference type="InterPro" id="IPR033658">
    <property type="entry name" value="GRX_PICOT-like"/>
</dbReference>
<dbReference type="Gene3D" id="3.40.250.10">
    <property type="entry name" value="Rhodanese-like domain"/>
    <property type="match status" value="1"/>
</dbReference>
<organism evidence="7 8">
    <name type="scientific">Ahniella affigens</name>
    <dbReference type="NCBI Taxonomy" id="2021234"/>
    <lineage>
        <taxon>Bacteria</taxon>
        <taxon>Pseudomonadati</taxon>
        <taxon>Pseudomonadota</taxon>
        <taxon>Gammaproteobacteria</taxon>
        <taxon>Lysobacterales</taxon>
        <taxon>Rhodanobacteraceae</taxon>
        <taxon>Ahniella</taxon>
    </lineage>
</organism>
<keyword evidence="8" id="KW-1185">Reference proteome</keyword>
<evidence type="ECO:0000256" key="3">
    <source>
        <dbReference type="ARBA" id="ARBA00023004"/>
    </source>
</evidence>
<dbReference type="InterPro" id="IPR035903">
    <property type="entry name" value="HesB-like_dom_sf"/>
</dbReference>
<dbReference type="InterPro" id="IPR004480">
    <property type="entry name" value="Monothiol_GRX-rel"/>
</dbReference>
<dbReference type="PROSITE" id="PS50206">
    <property type="entry name" value="RHODANESE_3"/>
    <property type="match status" value="1"/>
</dbReference>
<keyword evidence="4" id="KW-0411">Iron-sulfur</keyword>
<dbReference type="Pfam" id="PF00462">
    <property type="entry name" value="Glutaredoxin"/>
    <property type="match status" value="1"/>
</dbReference>
<dbReference type="GO" id="GO:0046872">
    <property type="term" value="F:metal ion binding"/>
    <property type="evidence" value="ECO:0007669"/>
    <property type="project" value="UniProtKB-KW"/>
</dbReference>
<name>A0A2P1PV30_9GAMM</name>
<dbReference type="SUPFAM" id="SSF52833">
    <property type="entry name" value="Thioredoxin-like"/>
    <property type="match status" value="1"/>
</dbReference>
<feature type="domain" description="Rhodanese" evidence="6">
    <location>
        <begin position="244"/>
        <end position="331"/>
    </location>
</feature>
<accession>A0A2P1PV30</accession>
<dbReference type="SUPFAM" id="SSF52821">
    <property type="entry name" value="Rhodanese/Cell cycle control phosphatase"/>
    <property type="match status" value="1"/>
</dbReference>
<reference evidence="7 8" key="2">
    <citation type="submission" date="2018-03" db="EMBL/GenBank/DDBJ databases">
        <authorList>
            <person name="Keele B.F."/>
        </authorList>
    </citation>
    <scope>NUCLEOTIDE SEQUENCE [LARGE SCALE GENOMIC DNA]</scope>
    <source>
        <strain evidence="7 8">D13</strain>
    </source>
</reference>
<dbReference type="InterPro" id="IPR001763">
    <property type="entry name" value="Rhodanese-like_dom"/>
</dbReference>
<evidence type="ECO:0000313" key="8">
    <source>
        <dbReference type="Proteomes" id="UP000241074"/>
    </source>
</evidence>
<reference evidence="7 8" key="1">
    <citation type="submission" date="2018-03" db="EMBL/GenBank/DDBJ databases">
        <title>Ahniella affigens gen. nov., sp. nov., a gammaproteobacterium isolated from sandy soil near a stream.</title>
        <authorList>
            <person name="Ko Y."/>
            <person name="Kim J.-H."/>
        </authorList>
    </citation>
    <scope>NUCLEOTIDE SEQUENCE [LARGE SCALE GENOMIC DNA]</scope>
    <source>
        <strain evidence="7 8">D13</strain>
    </source>
</reference>
<dbReference type="Pfam" id="PF00581">
    <property type="entry name" value="Rhodanese"/>
    <property type="match status" value="1"/>
</dbReference>
<keyword evidence="5" id="KW-0676">Redox-active center</keyword>
<dbReference type="InterPro" id="IPR036873">
    <property type="entry name" value="Rhodanese-like_dom_sf"/>
</dbReference>
<evidence type="ECO:0000256" key="5">
    <source>
        <dbReference type="ARBA" id="ARBA00023284"/>
    </source>
</evidence>
<evidence type="ECO:0000256" key="1">
    <source>
        <dbReference type="ARBA" id="ARBA00022714"/>
    </source>
</evidence>
<dbReference type="SUPFAM" id="SSF89360">
    <property type="entry name" value="HesB-like domain"/>
    <property type="match status" value="1"/>
</dbReference>
<dbReference type="OrthoDB" id="9804115at2"/>
<sequence>MDLFRPVITVCLLPSAPSSRTKAEPTVSLPPDLQARIEAILNANPVVLFMKGSKQQPRCGFSAAALEAMNAVGADFADVDVLADPDIREGIKAYGNWPTIPQLYVRGELVGGADIISELSNSGELHRLLGQPTPDRTPPVLSISDRAAAAIRDGLDESEDDVLHLQIDAQYRARFVVMPAKGHEIVATANGITIHFDLASARRADGLEIDWAETVQGAGLVLNNPNRPQGVRAISVRDLQQMLTAGSVTVIDVRPAAARQVATFPGPHRVLEGQLAAVLALPKDQPLAFLCHHGISSRSAAEHFVAQGFTKVMNVEGGIDAWALEIDPSVPRY</sequence>
<dbReference type="Gene3D" id="2.60.300.12">
    <property type="entry name" value="HesB-like domain"/>
    <property type="match status" value="1"/>
</dbReference>
<evidence type="ECO:0000259" key="6">
    <source>
        <dbReference type="PROSITE" id="PS50206"/>
    </source>
</evidence>
<keyword evidence="1" id="KW-0001">2Fe-2S</keyword>
<dbReference type="InterPro" id="IPR036249">
    <property type="entry name" value="Thioredoxin-like_sf"/>
</dbReference>
<dbReference type="KEGG" id="xba:C7S18_16570"/>
<proteinExistence type="predicted"/>
<protein>
    <submittedName>
        <fullName evidence="7">Monothiol glutaredoxin, Grx4 family</fullName>
    </submittedName>
</protein>
<dbReference type="Gene3D" id="3.40.30.10">
    <property type="entry name" value="Glutaredoxin"/>
    <property type="match status" value="1"/>
</dbReference>
<dbReference type="EMBL" id="CP027860">
    <property type="protein sequence ID" value="AVP98703.1"/>
    <property type="molecule type" value="Genomic_DNA"/>
</dbReference>
<dbReference type="NCBIfam" id="TIGR00365">
    <property type="entry name" value="Grx4 family monothiol glutaredoxin"/>
    <property type="match status" value="1"/>
</dbReference>
<dbReference type="Proteomes" id="UP000241074">
    <property type="component" value="Chromosome"/>
</dbReference>
<evidence type="ECO:0000256" key="4">
    <source>
        <dbReference type="ARBA" id="ARBA00023014"/>
    </source>
</evidence>
<dbReference type="AlphaFoldDB" id="A0A2P1PV30"/>